<accession>A0A2Z3KM09</accession>
<organism evidence="1 2">
    <name type="scientific">Lactococcus lactis subsp. lactis</name>
    <name type="common">Streptococcus lactis</name>
    <dbReference type="NCBI Taxonomy" id="1360"/>
    <lineage>
        <taxon>Bacteria</taxon>
        <taxon>Bacillati</taxon>
        <taxon>Bacillota</taxon>
        <taxon>Bacilli</taxon>
        <taxon>Lactobacillales</taxon>
        <taxon>Streptococcaceae</taxon>
        <taxon>Lactococcus</taxon>
    </lineage>
</organism>
<evidence type="ECO:0000313" key="2">
    <source>
        <dbReference type="Proteomes" id="UP000245919"/>
    </source>
</evidence>
<dbReference type="Proteomes" id="UP000245919">
    <property type="component" value="Chromosome"/>
</dbReference>
<evidence type="ECO:0000313" key="1">
    <source>
        <dbReference type="EMBL" id="AWN66604.1"/>
    </source>
</evidence>
<dbReference type="InterPro" id="IPR008003">
    <property type="entry name" value="DUF739"/>
</dbReference>
<gene>
    <name evidence="1" type="ORF">LL14B4_10615</name>
</gene>
<dbReference type="AlphaFoldDB" id="A0A2Z3KM09"/>
<dbReference type="Pfam" id="PF05339">
    <property type="entry name" value="DUF739"/>
    <property type="match status" value="1"/>
</dbReference>
<sequence length="146" mass="17613">MFPYSFFMNIISIKLNKINDCSYKFLKILIKYGYPKRTLDNIFFWCYTNSYKTENRTSGRRLMEKVIFDYSKLRGRIKERFDSESNFSRIAHTSQASLSAKLNNKAYFKPNDILLILKLLEIPDEELKEYFFNQKVRKTELKRIDL</sequence>
<name>A0A2Z3KM09_LACLL</name>
<reference evidence="1 2" key="1">
    <citation type="submission" date="2018-03" db="EMBL/GenBank/DDBJ databases">
        <title>Genome sequence of Lactococcus lactis strain 14B4 from almond drupe.</title>
        <authorList>
            <person name="Tran T.D."/>
            <person name="McGarvey J.A."/>
            <person name="Huynh S."/>
            <person name="Parker C.T."/>
        </authorList>
    </citation>
    <scope>NUCLEOTIDE SEQUENCE [LARGE SCALE GENOMIC DNA]</scope>
    <source>
        <strain evidence="1 2">14B4</strain>
    </source>
</reference>
<proteinExistence type="predicted"/>
<dbReference type="EMBL" id="CP028160">
    <property type="protein sequence ID" value="AWN66604.1"/>
    <property type="molecule type" value="Genomic_DNA"/>
</dbReference>
<protein>
    <recommendedName>
        <fullName evidence="3">DUF739 family protein</fullName>
    </recommendedName>
</protein>
<evidence type="ECO:0008006" key="3">
    <source>
        <dbReference type="Google" id="ProtNLM"/>
    </source>
</evidence>